<feature type="transmembrane region" description="Helical" evidence="1">
    <location>
        <begin position="286"/>
        <end position="310"/>
    </location>
</feature>
<dbReference type="AlphaFoldDB" id="A0A2G9YHQ5"/>
<dbReference type="InterPro" id="IPR050834">
    <property type="entry name" value="Glycosyltransf_2"/>
</dbReference>
<reference evidence="3 4" key="1">
    <citation type="submission" date="2017-09" db="EMBL/GenBank/DDBJ databases">
        <title>Depth-based differentiation of microbial function through sediment-hosted aquifers and enrichment of novel symbionts in the deep terrestrial subsurface.</title>
        <authorList>
            <person name="Probst A.J."/>
            <person name="Ladd B."/>
            <person name="Jarett J.K."/>
            <person name="Geller-Mcgrath D.E."/>
            <person name="Sieber C.M."/>
            <person name="Emerson J.B."/>
            <person name="Anantharaman K."/>
            <person name="Thomas B.C."/>
            <person name="Malmstrom R."/>
            <person name="Stieglmeier M."/>
            <person name="Klingl A."/>
            <person name="Woyke T."/>
            <person name="Ryan C.M."/>
            <person name="Banfield J.F."/>
        </authorList>
    </citation>
    <scope>NUCLEOTIDE SEQUENCE [LARGE SCALE GENOMIC DNA]</scope>
    <source>
        <strain evidence="3">CG23_combo_of_CG06-09_8_20_14_all_41_10</strain>
    </source>
</reference>
<dbReference type="Proteomes" id="UP000231292">
    <property type="component" value="Unassembled WGS sequence"/>
</dbReference>
<name>A0A2G9YHQ5_9BACT</name>
<evidence type="ECO:0000256" key="1">
    <source>
        <dbReference type="SAM" id="Phobius"/>
    </source>
</evidence>
<proteinExistence type="predicted"/>
<keyword evidence="1" id="KW-0812">Transmembrane</keyword>
<dbReference type="InterPro" id="IPR029044">
    <property type="entry name" value="Nucleotide-diphossugar_trans"/>
</dbReference>
<dbReference type="PANTHER" id="PTHR43685">
    <property type="entry name" value="GLYCOSYLTRANSFERASE"/>
    <property type="match status" value="1"/>
</dbReference>
<dbReference type="Gene3D" id="3.90.550.10">
    <property type="entry name" value="Spore Coat Polysaccharide Biosynthesis Protein SpsA, Chain A"/>
    <property type="match status" value="1"/>
</dbReference>
<organism evidence="3 4">
    <name type="scientific">Candidatus Sherwoodlollariibacterium unditelluris</name>
    <dbReference type="NCBI Taxonomy" id="1974757"/>
    <lineage>
        <taxon>Bacteria</taxon>
        <taxon>Pseudomonadati</taxon>
        <taxon>Candidatus Omnitrophota</taxon>
        <taxon>Candidatus Sherwoodlollariibacterium</taxon>
    </lineage>
</organism>
<keyword evidence="1" id="KW-1133">Transmembrane helix</keyword>
<comment type="caution">
    <text evidence="3">The sequence shown here is derived from an EMBL/GenBank/DDBJ whole genome shotgun (WGS) entry which is preliminary data.</text>
</comment>
<evidence type="ECO:0000313" key="4">
    <source>
        <dbReference type="Proteomes" id="UP000231292"/>
    </source>
</evidence>
<sequence>MGKVPFISIIIPVKNFERTIEKTFEYLLNINYPHDSWEWIIADGGSTDKTIEIIKNWQKRYPFIKLVEVPNCPSPGFARNKALESAGGEYLFFTDADCAPDKNWINEMLKHFQKDEKIAAVGGEVFTLKVDPNNMVEAWCQHFRFNMVSPRYGFIQEGYYPEFPKDPRPSDIGGHKGYFFGTCNVAYRKAALHKIGAKFWERPTGEDMNLSYECRSSGFKFYFAPKAKVDHMHRADIKALRKVWVTYGQAHLPLIDKYVKKKGLEVILQFLKNSPSFILPFPLKGFVYIGNFHLLHLFFLIFIIVGGLNFVFSSLWLKFLESAAFLFTIYFAYQYVKWNFGMEPKNKFWIWCKMEYLTNLSFIQGGLKDFWKYKILCIEPSF</sequence>
<accession>A0A2G9YHQ5</accession>
<feature type="transmembrane region" description="Helical" evidence="1">
    <location>
        <begin position="316"/>
        <end position="336"/>
    </location>
</feature>
<dbReference type="EMBL" id="PCRK01000172">
    <property type="protein sequence ID" value="PIP18724.1"/>
    <property type="molecule type" value="Genomic_DNA"/>
</dbReference>
<dbReference type="PANTHER" id="PTHR43685:SF2">
    <property type="entry name" value="GLYCOSYLTRANSFERASE 2-LIKE DOMAIN-CONTAINING PROTEIN"/>
    <property type="match status" value="1"/>
</dbReference>
<evidence type="ECO:0000259" key="2">
    <source>
        <dbReference type="Pfam" id="PF00535"/>
    </source>
</evidence>
<keyword evidence="1" id="KW-0472">Membrane</keyword>
<feature type="domain" description="Glycosyltransferase 2-like" evidence="2">
    <location>
        <begin position="8"/>
        <end position="195"/>
    </location>
</feature>
<protein>
    <recommendedName>
        <fullName evidence="2">Glycosyltransferase 2-like domain-containing protein</fullName>
    </recommendedName>
</protein>
<dbReference type="SUPFAM" id="SSF53448">
    <property type="entry name" value="Nucleotide-diphospho-sugar transferases"/>
    <property type="match status" value="1"/>
</dbReference>
<evidence type="ECO:0000313" key="3">
    <source>
        <dbReference type="EMBL" id="PIP18724.1"/>
    </source>
</evidence>
<dbReference type="Pfam" id="PF00535">
    <property type="entry name" value="Glycos_transf_2"/>
    <property type="match status" value="1"/>
</dbReference>
<dbReference type="InterPro" id="IPR001173">
    <property type="entry name" value="Glyco_trans_2-like"/>
</dbReference>
<gene>
    <name evidence="3" type="ORF">COX41_06700</name>
</gene>